<dbReference type="EMBL" id="QJTK01000009">
    <property type="protein sequence ID" value="PYF09392.1"/>
    <property type="molecule type" value="Genomic_DNA"/>
</dbReference>
<proteinExistence type="inferred from homology"/>
<evidence type="ECO:0000256" key="4">
    <source>
        <dbReference type="ARBA" id="ARBA00022989"/>
    </source>
</evidence>
<dbReference type="AlphaFoldDB" id="A0A318TXG8"/>
<keyword evidence="4 6" id="KW-1133">Transmembrane helix</keyword>
<evidence type="ECO:0000256" key="3">
    <source>
        <dbReference type="ARBA" id="ARBA00022692"/>
    </source>
</evidence>
<evidence type="ECO:0000256" key="2">
    <source>
        <dbReference type="ARBA" id="ARBA00008564"/>
    </source>
</evidence>
<feature type="transmembrane region" description="Helical" evidence="6">
    <location>
        <begin position="21"/>
        <end position="52"/>
    </location>
</feature>
<keyword evidence="3 6" id="KW-0812">Transmembrane</keyword>
<comment type="caution">
    <text evidence="7">The sequence shown here is derived from an EMBL/GenBank/DDBJ whole genome shotgun (WGS) entry which is preliminary data.</text>
</comment>
<name>A0A318TXG8_9RHOB</name>
<evidence type="ECO:0000256" key="1">
    <source>
        <dbReference type="ARBA" id="ARBA00004141"/>
    </source>
</evidence>
<dbReference type="RefSeq" id="WP_110806181.1">
    <property type="nucleotide sequence ID" value="NZ_QJTK01000009.1"/>
</dbReference>
<dbReference type="CDD" id="cd16914">
    <property type="entry name" value="EcfT"/>
    <property type="match status" value="1"/>
</dbReference>
<dbReference type="Proteomes" id="UP000247727">
    <property type="component" value="Unassembled WGS sequence"/>
</dbReference>
<dbReference type="GO" id="GO:0005886">
    <property type="term" value="C:plasma membrane"/>
    <property type="evidence" value="ECO:0007669"/>
    <property type="project" value="UniProtKB-ARBA"/>
</dbReference>
<dbReference type="Pfam" id="PF02361">
    <property type="entry name" value="CbiQ"/>
    <property type="match status" value="1"/>
</dbReference>
<protein>
    <submittedName>
        <fullName evidence="7">Biotin transport system permease protein</fullName>
    </submittedName>
</protein>
<evidence type="ECO:0000256" key="5">
    <source>
        <dbReference type="ARBA" id="ARBA00023136"/>
    </source>
</evidence>
<gene>
    <name evidence="7" type="ORF">C8J30_109138</name>
</gene>
<organism evidence="7 8">
    <name type="scientific">Rhodobacter viridis</name>
    <dbReference type="NCBI Taxonomy" id="1054202"/>
    <lineage>
        <taxon>Bacteria</taxon>
        <taxon>Pseudomonadati</taxon>
        <taxon>Pseudomonadota</taxon>
        <taxon>Alphaproteobacteria</taxon>
        <taxon>Rhodobacterales</taxon>
        <taxon>Rhodobacter group</taxon>
        <taxon>Rhodobacter</taxon>
    </lineage>
</organism>
<comment type="subcellular location">
    <subcellularLocation>
        <location evidence="1">Membrane</location>
        <topology evidence="1">Multi-pass membrane protein</topology>
    </subcellularLocation>
</comment>
<dbReference type="InterPro" id="IPR003339">
    <property type="entry name" value="ABC/ECF_trnsptr_transmembrane"/>
</dbReference>
<keyword evidence="8" id="KW-1185">Reference proteome</keyword>
<reference evidence="7 8" key="1">
    <citation type="submission" date="2018-06" db="EMBL/GenBank/DDBJ databases">
        <title>Genomic Encyclopedia of Type Strains, Phase III (KMG-III): the genomes of soil and plant-associated and newly described type strains.</title>
        <authorList>
            <person name="Whitman W."/>
        </authorList>
    </citation>
    <scope>NUCLEOTIDE SEQUENCE [LARGE SCALE GENOMIC DNA]</scope>
    <source>
        <strain evidence="7 8">JA737</strain>
    </source>
</reference>
<dbReference type="OrthoDB" id="5868344at2"/>
<keyword evidence="5 6" id="KW-0472">Membrane</keyword>
<evidence type="ECO:0000256" key="6">
    <source>
        <dbReference type="SAM" id="Phobius"/>
    </source>
</evidence>
<comment type="similarity">
    <text evidence="2">Belongs to the CbiQ family.</text>
</comment>
<feature type="transmembrane region" description="Helical" evidence="6">
    <location>
        <begin position="58"/>
        <end position="79"/>
    </location>
</feature>
<sequence length="206" mass="22328">MLSLALPYRTWAHRLPAALKFGLLTLAMIGLMQIGTLAGQGAAVLIALALTASLGRRAMAQSLVTLRPLVWIVAVILIWDTLQGDFRLGVLFGLRVFAMVGLANVVTLTTPLPEIVALIERLAQPLAKFGISPRVPAISVALVIRFVPVLRARYDTLTEAWMARSARKPRTKLLAPLTFSLLDDADHMADALRARGGLALPHRGRD</sequence>
<evidence type="ECO:0000313" key="8">
    <source>
        <dbReference type="Proteomes" id="UP000247727"/>
    </source>
</evidence>
<accession>A0A318TXG8</accession>
<evidence type="ECO:0000313" key="7">
    <source>
        <dbReference type="EMBL" id="PYF09392.1"/>
    </source>
</evidence>